<keyword evidence="16" id="KW-1185">Reference proteome</keyword>
<comment type="caution">
    <text evidence="15">The sequence shown here is derived from an EMBL/GenBank/DDBJ whole genome shotgun (WGS) entry which is preliminary data.</text>
</comment>
<evidence type="ECO:0000256" key="12">
    <source>
        <dbReference type="ARBA" id="ARBA00025185"/>
    </source>
</evidence>
<evidence type="ECO:0000256" key="11">
    <source>
        <dbReference type="ARBA" id="ARBA00023211"/>
    </source>
</evidence>
<gene>
    <name evidence="15" type="primary">sirR</name>
    <name evidence="15" type="ORF">GCM10010831_08770</name>
</gene>
<dbReference type="InterPro" id="IPR001367">
    <property type="entry name" value="Fe_dep_repressor"/>
</dbReference>
<dbReference type="InterPro" id="IPR022689">
    <property type="entry name" value="Iron_dep_repressor"/>
</dbReference>
<sequence>MFSLSEENYLKAIFHLQRNKNEEVSTNALAHEMKSKASSVTDMLKKMADKELVIYKKYQGVKLSELGRKTALEIIRKHRLWEVFLVEKLNFSWDEVHEVAEDLEHIKSKKLISELDEFLGNPKRDPHGDPIPDANGNFLVINKALLNQLNEGDEGVFVGVKDSSTEFLQYLDKNNIALGKRIQVVEKESFDSSMQIKIENKATVNISKQVSENLFIKSI</sequence>
<keyword evidence="9" id="KW-0010">Activator</keyword>
<feature type="domain" description="HTH dtxR-type" evidence="14">
    <location>
        <begin position="1"/>
        <end position="64"/>
    </location>
</feature>
<evidence type="ECO:0000256" key="1">
    <source>
        <dbReference type="ARBA" id="ARBA00004496"/>
    </source>
</evidence>
<organism evidence="15 16">
    <name type="scientific">Psychroflexus salis</name>
    <dbReference type="NCBI Taxonomy" id="1526574"/>
    <lineage>
        <taxon>Bacteria</taxon>
        <taxon>Pseudomonadati</taxon>
        <taxon>Bacteroidota</taxon>
        <taxon>Flavobacteriia</taxon>
        <taxon>Flavobacteriales</taxon>
        <taxon>Flavobacteriaceae</taxon>
        <taxon>Psychroflexus</taxon>
    </lineage>
</organism>
<dbReference type="Gene3D" id="2.30.30.90">
    <property type="match status" value="1"/>
</dbReference>
<dbReference type="GO" id="GO:0003700">
    <property type="term" value="F:DNA-binding transcription factor activity"/>
    <property type="evidence" value="ECO:0007669"/>
    <property type="project" value="InterPro"/>
</dbReference>
<evidence type="ECO:0000256" key="9">
    <source>
        <dbReference type="ARBA" id="ARBA00023159"/>
    </source>
</evidence>
<keyword evidence="6" id="KW-0678">Repressor</keyword>
<comment type="subunit">
    <text evidence="3">Homodimer.</text>
</comment>
<evidence type="ECO:0000256" key="8">
    <source>
        <dbReference type="ARBA" id="ARBA00023125"/>
    </source>
</evidence>
<dbReference type="RefSeq" id="WP_188405592.1">
    <property type="nucleotide sequence ID" value="NZ_BMGL01000004.1"/>
</dbReference>
<comment type="function">
    <text evidence="12">In the presence of manganese, represses expression of mntH and mntS. Up-regulates expression of mntP.</text>
</comment>
<dbReference type="GO" id="GO:0046914">
    <property type="term" value="F:transition metal ion binding"/>
    <property type="evidence" value="ECO:0007669"/>
    <property type="project" value="InterPro"/>
</dbReference>
<dbReference type="InterPro" id="IPR036388">
    <property type="entry name" value="WH-like_DNA-bd_sf"/>
</dbReference>
<dbReference type="InterPro" id="IPR038157">
    <property type="entry name" value="FeoA_core_dom"/>
</dbReference>
<dbReference type="SUPFAM" id="SSF47979">
    <property type="entry name" value="Iron-dependent repressor protein, dimerization domain"/>
    <property type="match status" value="1"/>
</dbReference>
<keyword evidence="7" id="KW-0805">Transcription regulation</keyword>
<evidence type="ECO:0000256" key="7">
    <source>
        <dbReference type="ARBA" id="ARBA00023015"/>
    </source>
</evidence>
<evidence type="ECO:0000256" key="5">
    <source>
        <dbReference type="ARBA" id="ARBA00022490"/>
    </source>
</evidence>
<dbReference type="Gene3D" id="1.10.60.10">
    <property type="entry name" value="Iron dependent repressor, metal binding and dimerisation domain"/>
    <property type="match status" value="1"/>
</dbReference>
<evidence type="ECO:0000259" key="14">
    <source>
        <dbReference type="PROSITE" id="PS50944"/>
    </source>
</evidence>
<dbReference type="AlphaFoldDB" id="A0A916ZRI6"/>
<evidence type="ECO:0000256" key="3">
    <source>
        <dbReference type="ARBA" id="ARBA00011738"/>
    </source>
</evidence>
<keyword evidence="5" id="KW-0963">Cytoplasm</keyword>
<dbReference type="InterPro" id="IPR036421">
    <property type="entry name" value="Fe_dep_repressor_sf"/>
</dbReference>
<dbReference type="PANTHER" id="PTHR33238:SF11">
    <property type="entry name" value="TRANSCRIPTIONAL REGULATOR MNTR"/>
    <property type="match status" value="1"/>
</dbReference>
<evidence type="ECO:0000313" key="16">
    <source>
        <dbReference type="Proteomes" id="UP000599688"/>
    </source>
</evidence>
<comment type="subcellular location">
    <subcellularLocation>
        <location evidence="1">Cytoplasm</location>
    </subcellularLocation>
</comment>
<dbReference type="PROSITE" id="PS50944">
    <property type="entry name" value="HTH_DTXR"/>
    <property type="match status" value="1"/>
</dbReference>
<accession>A0A916ZRI6</accession>
<evidence type="ECO:0000256" key="13">
    <source>
        <dbReference type="ARBA" id="ARBA00032593"/>
    </source>
</evidence>
<dbReference type="GO" id="GO:0005737">
    <property type="term" value="C:cytoplasm"/>
    <property type="evidence" value="ECO:0007669"/>
    <property type="project" value="UniProtKB-SubCell"/>
</dbReference>
<dbReference type="InterPro" id="IPR007167">
    <property type="entry name" value="Fe-transptr_FeoA-like"/>
</dbReference>
<dbReference type="Pfam" id="PF01325">
    <property type="entry name" value="Fe_dep_repress"/>
    <property type="match status" value="1"/>
</dbReference>
<dbReference type="InterPro" id="IPR050536">
    <property type="entry name" value="DtxR_MntR_Metal-Reg"/>
</dbReference>
<dbReference type="Proteomes" id="UP000599688">
    <property type="component" value="Unassembled WGS sequence"/>
</dbReference>
<evidence type="ECO:0000256" key="4">
    <source>
        <dbReference type="ARBA" id="ARBA00022386"/>
    </source>
</evidence>
<dbReference type="Gene3D" id="1.10.10.10">
    <property type="entry name" value="Winged helix-like DNA-binding domain superfamily/Winged helix DNA-binding domain"/>
    <property type="match status" value="1"/>
</dbReference>
<dbReference type="SUPFAM" id="SSF46785">
    <property type="entry name" value="Winged helix' DNA-binding domain"/>
    <property type="match status" value="1"/>
</dbReference>
<reference evidence="15 16" key="1">
    <citation type="journal article" date="2014" name="Int. J. Syst. Evol. Microbiol.">
        <title>Complete genome sequence of Corynebacterium casei LMG S-19264T (=DSM 44701T), isolated from a smear-ripened cheese.</title>
        <authorList>
            <consortium name="US DOE Joint Genome Institute (JGI-PGF)"/>
            <person name="Walter F."/>
            <person name="Albersmeier A."/>
            <person name="Kalinowski J."/>
            <person name="Ruckert C."/>
        </authorList>
    </citation>
    <scope>NUCLEOTIDE SEQUENCE [LARGE SCALE GENOMIC DNA]</scope>
    <source>
        <strain evidence="15 16">CGMCC 1.12925</strain>
    </source>
</reference>
<dbReference type="SMART" id="SM00529">
    <property type="entry name" value="HTH_DTXR"/>
    <property type="match status" value="1"/>
</dbReference>
<dbReference type="InterPro" id="IPR036390">
    <property type="entry name" value="WH_DNA-bd_sf"/>
</dbReference>
<dbReference type="PANTHER" id="PTHR33238">
    <property type="entry name" value="IRON (METAL) DEPENDENT REPRESSOR, DTXR FAMILY"/>
    <property type="match status" value="1"/>
</dbReference>
<dbReference type="InterPro" id="IPR022687">
    <property type="entry name" value="HTH_DTXR"/>
</dbReference>
<keyword evidence="11" id="KW-0464">Manganese</keyword>
<evidence type="ECO:0000256" key="10">
    <source>
        <dbReference type="ARBA" id="ARBA00023163"/>
    </source>
</evidence>
<evidence type="ECO:0000256" key="6">
    <source>
        <dbReference type="ARBA" id="ARBA00022491"/>
    </source>
</evidence>
<dbReference type="GO" id="GO:0003677">
    <property type="term" value="F:DNA binding"/>
    <property type="evidence" value="ECO:0007669"/>
    <property type="project" value="UniProtKB-KW"/>
</dbReference>
<proteinExistence type="inferred from homology"/>
<evidence type="ECO:0000256" key="2">
    <source>
        <dbReference type="ARBA" id="ARBA00007871"/>
    </source>
</evidence>
<dbReference type="EMBL" id="BMGL01000004">
    <property type="protein sequence ID" value="GGE09453.1"/>
    <property type="molecule type" value="Genomic_DNA"/>
</dbReference>
<protein>
    <recommendedName>
        <fullName evidence="4">Transcriptional regulator MntR</fullName>
    </recommendedName>
    <alternativeName>
        <fullName evidence="13">Manganese transport regulator</fullName>
    </alternativeName>
</protein>
<evidence type="ECO:0000313" key="15">
    <source>
        <dbReference type="EMBL" id="GGE09453.1"/>
    </source>
</evidence>
<name>A0A916ZRI6_9FLAO</name>
<dbReference type="Pfam" id="PF02742">
    <property type="entry name" value="Fe_dep_repr_C"/>
    <property type="match status" value="1"/>
</dbReference>
<comment type="similarity">
    <text evidence="2">Belongs to the DtxR/MntR family.</text>
</comment>
<keyword evidence="10" id="KW-0804">Transcription</keyword>
<keyword evidence="8" id="KW-0238">DNA-binding</keyword>
<dbReference type="Pfam" id="PF04023">
    <property type="entry name" value="FeoA"/>
    <property type="match status" value="1"/>
</dbReference>
<dbReference type="GO" id="GO:0046983">
    <property type="term" value="F:protein dimerization activity"/>
    <property type="evidence" value="ECO:0007669"/>
    <property type="project" value="InterPro"/>
</dbReference>